<dbReference type="Proteomes" id="UP000388235">
    <property type="component" value="Chromosome"/>
</dbReference>
<protein>
    <submittedName>
        <fullName evidence="2">Uncharacterized protein</fullName>
    </submittedName>
</protein>
<keyword evidence="1" id="KW-0472">Membrane</keyword>
<dbReference type="AlphaFoldDB" id="A0A5Q2Q8N9"/>
<keyword evidence="3" id="KW-1185">Reference proteome</keyword>
<organism evidence="2 3">
    <name type="scientific">Litorivicinus lipolyticus</name>
    <dbReference type="NCBI Taxonomy" id="418701"/>
    <lineage>
        <taxon>Bacteria</taxon>
        <taxon>Pseudomonadati</taxon>
        <taxon>Pseudomonadota</taxon>
        <taxon>Gammaproteobacteria</taxon>
        <taxon>Oceanospirillales</taxon>
        <taxon>Litorivicinaceae</taxon>
        <taxon>Litorivicinus</taxon>
    </lineage>
</organism>
<accession>A0A5Q2Q8N9</accession>
<keyword evidence="1" id="KW-1133">Transmembrane helix</keyword>
<evidence type="ECO:0000313" key="3">
    <source>
        <dbReference type="Proteomes" id="UP000388235"/>
    </source>
</evidence>
<gene>
    <name evidence="2" type="ORF">GH975_08020</name>
</gene>
<name>A0A5Q2Q8N9_9GAMM</name>
<evidence type="ECO:0000256" key="1">
    <source>
        <dbReference type="SAM" id="Phobius"/>
    </source>
</evidence>
<sequence>MAGVGRDAAGGALIELLLMMGVMVALISGARSLAEAGDDWRQRASLHHQQLWQGGHAGDRRQPDRAIWVAEGALSDNEAESRAMRGLPNSGVGWGALQPLPYGLSPTGFKELGTFDRSGLGLPVGSSHAR</sequence>
<dbReference type="EMBL" id="CP045871">
    <property type="protein sequence ID" value="QGG80518.1"/>
    <property type="molecule type" value="Genomic_DNA"/>
</dbReference>
<proteinExistence type="predicted"/>
<keyword evidence="1" id="KW-0812">Transmembrane</keyword>
<evidence type="ECO:0000313" key="2">
    <source>
        <dbReference type="EMBL" id="QGG80518.1"/>
    </source>
</evidence>
<dbReference type="KEGG" id="llp:GH975_08020"/>
<reference evidence="2 3" key="1">
    <citation type="submission" date="2019-11" db="EMBL/GenBank/DDBJ databases">
        <authorList>
            <person name="Khan S.A."/>
            <person name="Jeon C.O."/>
            <person name="Chun B.H."/>
        </authorList>
    </citation>
    <scope>NUCLEOTIDE SEQUENCE [LARGE SCALE GENOMIC DNA]</scope>
    <source>
        <strain evidence="2 3">IMCC 1097</strain>
    </source>
</reference>
<feature type="transmembrane region" description="Helical" evidence="1">
    <location>
        <begin position="12"/>
        <end position="34"/>
    </location>
</feature>